<dbReference type="Proteomes" id="UP000314986">
    <property type="component" value="Unassembled WGS sequence"/>
</dbReference>
<feature type="domain" description="C2H2-type" evidence="8">
    <location>
        <begin position="191"/>
        <end position="221"/>
    </location>
</feature>
<keyword evidence="2" id="KW-0479">Metal-binding</keyword>
<feature type="domain" description="C2H2-type" evidence="8">
    <location>
        <begin position="278"/>
        <end position="299"/>
    </location>
</feature>
<name>A0A4W3HPN8_CALMI</name>
<reference evidence="10" key="3">
    <citation type="journal article" date="2014" name="Nature">
        <title>Elephant shark genome provides unique insights into gnathostome evolution.</title>
        <authorList>
            <consortium name="International Elephant Shark Genome Sequencing Consortium"/>
            <person name="Venkatesh B."/>
            <person name="Lee A.P."/>
            <person name="Ravi V."/>
            <person name="Maurya A.K."/>
            <person name="Lian M.M."/>
            <person name="Swann J.B."/>
            <person name="Ohta Y."/>
            <person name="Flajnik M.F."/>
            <person name="Sutoh Y."/>
            <person name="Kasahara M."/>
            <person name="Hoon S."/>
            <person name="Gangu V."/>
            <person name="Roy S.W."/>
            <person name="Irimia M."/>
            <person name="Korzh V."/>
            <person name="Kondrychyn I."/>
            <person name="Lim Z.W."/>
            <person name="Tay B.H."/>
            <person name="Tohari S."/>
            <person name="Kong K.W."/>
            <person name="Ho S."/>
            <person name="Lorente-Galdos B."/>
            <person name="Quilez J."/>
            <person name="Marques-Bonet T."/>
            <person name="Raney B.J."/>
            <person name="Ingham P.W."/>
            <person name="Tay A."/>
            <person name="Hillier L.W."/>
            <person name="Minx P."/>
            <person name="Boehm T."/>
            <person name="Wilson R.K."/>
            <person name="Brenner S."/>
            <person name="Warren W.C."/>
        </authorList>
    </citation>
    <scope>NUCLEOTIDE SEQUENCE [LARGE SCALE GENOMIC DNA]</scope>
</reference>
<evidence type="ECO:0000256" key="2">
    <source>
        <dbReference type="ARBA" id="ARBA00022723"/>
    </source>
</evidence>
<accession>A0A4W3HPN8</accession>
<evidence type="ECO:0000313" key="10">
    <source>
        <dbReference type="Proteomes" id="UP000314986"/>
    </source>
</evidence>
<dbReference type="SUPFAM" id="SSF57667">
    <property type="entry name" value="beta-beta-alpha zinc fingers"/>
    <property type="match status" value="5"/>
</dbReference>
<reference evidence="9" key="4">
    <citation type="submission" date="2025-08" db="UniProtKB">
        <authorList>
            <consortium name="Ensembl"/>
        </authorList>
    </citation>
    <scope>IDENTIFICATION</scope>
</reference>
<protein>
    <recommendedName>
        <fullName evidence="8">C2H2-type domain-containing protein</fullName>
    </recommendedName>
</protein>
<dbReference type="FunFam" id="3.30.160.60:FF:000688">
    <property type="entry name" value="zinc finger protein 197 isoform X1"/>
    <property type="match status" value="1"/>
</dbReference>
<dbReference type="GO" id="GO:0005634">
    <property type="term" value="C:nucleus"/>
    <property type="evidence" value="ECO:0007669"/>
    <property type="project" value="UniProtKB-SubCell"/>
</dbReference>
<dbReference type="GO" id="GO:0000977">
    <property type="term" value="F:RNA polymerase II transcription regulatory region sequence-specific DNA binding"/>
    <property type="evidence" value="ECO:0007669"/>
    <property type="project" value="TreeGrafter"/>
</dbReference>
<dbReference type="FunFam" id="3.30.160.60:FF:000100">
    <property type="entry name" value="Zinc finger 45-like"/>
    <property type="match status" value="1"/>
</dbReference>
<reference evidence="10" key="1">
    <citation type="journal article" date="2006" name="Science">
        <title>Ancient noncoding elements conserved in the human genome.</title>
        <authorList>
            <person name="Venkatesh B."/>
            <person name="Kirkness E.F."/>
            <person name="Loh Y.H."/>
            <person name="Halpern A.L."/>
            <person name="Lee A.P."/>
            <person name="Johnson J."/>
            <person name="Dandona N."/>
            <person name="Viswanathan L.D."/>
            <person name="Tay A."/>
            <person name="Venter J.C."/>
            <person name="Strausberg R.L."/>
            <person name="Brenner S."/>
        </authorList>
    </citation>
    <scope>NUCLEOTIDE SEQUENCE [LARGE SCALE GENOMIC DNA]</scope>
</reference>
<dbReference type="FunFam" id="3.30.160.60:FF:000478">
    <property type="entry name" value="Zinc finger protein 133"/>
    <property type="match status" value="1"/>
</dbReference>
<dbReference type="AlphaFoldDB" id="A0A4W3HPN8"/>
<evidence type="ECO:0000256" key="6">
    <source>
        <dbReference type="ARBA" id="ARBA00023242"/>
    </source>
</evidence>
<feature type="domain" description="C2H2-type" evidence="8">
    <location>
        <begin position="128"/>
        <end position="156"/>
    </location>
</feature>
<feature type="domain" description="C2H2-type" evidence="8">
    <location>
        <begin position="250"/>
        <end position="277"/>
    </location>
</feature>
<keyword evidence="6" id="KW-0539">Nucleus</keyword>
<evidence type="ECO:0000256" key="5">
    <source>
        <dbReference type="ARBA" id="ARBA00022833"/>
    </source>
</evidence>
<dbReference type="Ensembl" id="ENSCMIT00000011544.1">
    <property type="protein sequence ID" value="ENSCMIP00000011264.1"/>
    <property type="gene ID" value="ENSCMIG00000005857.1"/>
</dbReference>
<dbReference type="InterPro" id="IPR013087">
    <property type="entry name" value="Znf_C2H2_type"/>
</dbReference>
<dbReference type="PANTHER" id="PTHR24379">
    <property type="entry name" value="KRAB AND ZINC FINGER DOMAIN-CONTAINING"/>
    <property type="match status" value="1"/>
</dbReference>
<dbReference type="FunFam" id="3.30.160.60:FF:000446">
    <property type="entry name" value="Zinc finger protein"/>
    <property type="match status" value="1"/>
</dbReference>
<evidence type="ECO:0000256" key="1">
    <source>
        <dbReference type="ARBA" id="ARBA00004123"/>
    </source>
</evidence>
<dbReference type="Gene3D" id="3.30.160.60">
    <property type="entry name" value="Classic Zinc Finger"/>
    <property type="match status" value="6"/>
</dbReference>
<feature type="domain" description="C2H2-type" evidence="8">
    <location>
        <begin position="99"/>
        <end position="127"/>
    </location>
</feature>
<dbReference type="InterPro" id="IPR036236">
    <property type="entry name" value="Znf_C2H2_sf"/>
</dbReference>
<evidence type="ECO:0000259" key="8">
    <source>
        <dbReference type="PROSITE" id="PS50157"/>
    </source>
</evidence>
<evidence type="ECO:0000313" key="9">
    <source>
        <dbReference type="Ensembl" id="ENSCMIP00000011264.1"/>
    </source>
</evidence>
<sequence>MAAPAQAKCGGDDARQWRPLYPRCYALVKAPYFRNGGGAAGCRRACAVGSHRLLSPGEGKARPGGRHSLKRRFVCAECGRDFLHSHHLAAHTRTHVPRHPCPLCQQRFLRLPELEEHLRGSHPEARLSSCPGCAESFTGDEELARHCRETGHGEAPSGDEVLRCETCGKAFKLRRFLETHRRRHGDGLRPHRCRECGKEFRQYTSLAKHRLLHRTHTAERPHLCSVCGRRFNQRSTLVRHQLTHTGERPFACPDCGKAFRQSAAVLVHRRTHSQDRPYRCAQCGKGFKSKSNLIGHGRT</sequence>
<organism evidence="9 10">
    <name type="scientific">Callorhinchus milii</name>
    <name type="common">Ghost shark</name>
    <dbReference type="NCBI Taxonomy" id="7868"/>
    <lineage>
        <taxon>Eukaryota</taxon>
        <taxon>Metazoa</taxon>
        <taxon>Chordata</taxon>
        <taxon>Craniata</taxon>
        <taxon>Vertebrata</taxon>
        <taxon>Chondrichthyes</taxon>
        <taxon>Holocephali</taxon>
        <taxon>Chimaeriformes</taxon>
        <taxon>Callorhinchidae</taxon>
        <taxon>Callorhinchus</taxon>
    </lineage>
</organism>
<dbReference type="GO" id="GO:0008270">
    <property type="term" value="F:zinc ion binding"/>
    <property type="evidence" value="ECO:0007669"/>
    <property type="project" value="UniProtKB-KW"/>
</dbReference>
<reference evidence="9" key="5">
    <citation type="submission" date="2025-09" db="UniProtKB">
        <authorList>
            <consortium name="Ensembl"/>
        </authorList>
    </citation>
    <scope>IDENTIFICATION</scope>
</reference>
<keyword evidence="10" id="KW-1185">Reference proteome</keyword>
<dbReference type="SMART" id="SM00355">
    <property type="entry name" value="ZnF_C2H2"/>
    <property type="match status" value="8"/>
</dbReference>
<dbReference type="FunFam" id="3.30.160.60:FF:000557">
    <property type="entry name" value="zinc finger and SCAN domain-containing protein 29"/>
    <property type="match status" value="1"/>
</dbReference>
<dbReference type="GeneTree" id="ENSGT01150000286939"/>
<evidence type="ECO:0000256" key="4">
    <source>
        <dbReference type="ARBA" id="ARBA00022771"/>
    </source>
</evidence>
<feature type="domain" description="C2H2-type" evidence="8">
    <location>
        <begin position="73"/>
        <end position="100"/>
    </location>
</feature>
<proteinExistence type="predicted"/>
<dbReference type="GO" id="GO:0000981">
    <property type="term" value="F:DNA-binding transcription factor activity, RNA polymerase II-specific"/>
    <property type="evidence" value="ECO:0007669"/>
    <property type="project" value="TreeGrafter"/>
</dbReference>
<dbReference type="PROSITE" id="PS50157">
    <property type="entry name" value="ZINC_FINGER_C2H2_2"/>
    <property type="match status" value="8"/>
</dbReference>
<dbReference type="PANTHER" id="PTHR24379:SF127">
    <property type="entry name" value="BLOODY FINGERS-RELATED"/>
    <property type="match status" value="1"/>
</dbReference>
<feature type="domain" description="C2H2-type" evidence="8">
    <location>
        <begin position="222"/>
        <end position="249"/>
    </location>
</feature>
<keyword evidence="4 7" id="KW-0863">Zinc-finger</keyword>
<evidence type="ECO:0000256" key="7">
    <source>
        <dbReference type="PROSITE-ProRule" id="PRU00042"/>
    </source>
</evidence>
<comment type="subcellular location">
    <subcellularLocation>
        <location evidence="1">Nucleus</location>
    </subcellularLocation>
</comment>
<dbReference type="Pfam" id="PF00096">
    <property type="entry name" value="zf-C2H2"/>
    <property type="match status" value="6"/>
</dbReference>
<feature type="domain" description="C2H2-type" evidence="8">
    <location>
        <begin position="162"/>
        <end position="190"/>
    </location>
</feature>
<keyword evidence="3" id="KW-0677">Repeat</keyword>
<reference evidence="10" key="2">
    <citation type="journal article" date="2007" name="PLoS Biol.">
        <title>Survey sequencing and comparative analysis of the elephant shark (Callorhinchus milii) genome.</title>
        <authorList>
            <person name="Venkatesh B."/>
            <person name="Kirkness E.F."/>
            <person name="Loh Y.H."/>
            <person name="Halpern A.L."/>
            <person name="Lee A.P."/>
            <person name="Johnson J."/>
            <person name="Dandona N."/>
            <person name="Viswanathan L.D."/>
            <person name="Tay A."/>
            <person name="Venter J.C."/>
            <person name="Strausberg R.L."/>
            <person name="Brenner S."/>
        </authorList>
    </citation>
    <scope>NUCLEOTIDE SEQUENCE [LARGE SCALE GENOMIC DNA]</scope>
</reference>
<dbReference type="PROSITE" id="PS00028">
    <property type="entry name" value="ZINC_FINGER_C2H2_1"/>
    <property type="match status" value="7"/>
</dbReference>
<evidence type="ECO:0000256" key="3">
    <source>
        <dbReference type="ARBA" id="ARBA00022737"/>
    </source>
</evidence>
<keyword evidence="5" id="KW-0862">Zinc</keyword>